<reference evidence="18 19" key="1">
    <citation type="submission" date="2018-08" db="EMBL/GenBank/DDBJ databases">
        <title>A genome reference for cultivated species of the human gut microbiota.</title>
        <authorList>
            <person name="Zou Y."/>
            <person name="Xue W."/>
            <person name="Luo G."/>
        </authorList>
    </citation>
    <scope>NUCLEOTIDE SEQUENCE [LARGE SCALE GENOMIC DNA]</scope>
    <source>
        <strain evidence="18 19">AF04-15</strain>
    </source>
</reference>
<dbReference type="InterPro" id="IPR050398">
    <property type="entry name" value="HssS/ArlS-like"/>
</dbReference>
<dbReference type="CDD" id="cd00075">
    <property type="entry name" value="HATPase"/>
    <property type="match status" value="1"/>
</dbReference>
<dbReference type="InterPro" id="IPR036890">
    <property type="entry name" value="HATPase_C_sf"/>
</dbReference>
<evidence type="ECO:0000256" key="15">
    <source>
        <dbReference type="SAM" id="Phobius"/>
    </source>
</evidence>
<dbReference type="InterPro" id="IPR005467">
    <property type="entry name" value="His_kinase_dom"/>
</dbReference>
<evidence type="ECO:0000256" key="4">
    <source>
        <dbReference type="ARBA" id="ARBA00022475"/>
    </source>
</evidence>
<dbReference type="SMART" id="SM00388">
    <property type="entry name" value="HisKA"/>
    <property type="match status" value="1"/>
</dbReference>
<dbReference type="Pfam" id="PF00512">
    <property type="entry name" value="HisKA"/>
    <property type="match status" value="1"/>
</dbReference>
<comment type="caution">
    <text evidence="18">The sequence shown here is derived from an EMBL/GenBank/DDBJ whole genome shotgun (WGS) entry which is preliminary data.</text>
</comment>
<dbReference type="InterPro" id="IPR004358">
    <property type="entry name" value="Sig_transdc_His_kin-like_C"/>
</dbReference>
<evidence type="ECO:0000256" key="13">
    <source>
        <dbReference type="ARBA" id="ARBA00023136"/>
    </source>
</evidence>
<dbReference type="Gene3D" id="1.10.287.130">
    <property type="match status" value="1"/>
</dbReference>
<evidence type="ECO:0000256" key="9">
    <source>
        <dbReference type="ARBA" id="ARBA00022777"/>
    </source>
</evidence>
<evidence type="ECO:0000256" key="11">
    <source>
        <dbReference type="ARBA" id="ARBA00022989"/>
    </source>
</evidence>
<feature type="transmembrane region" description="Helical" evidence="15">
    <location>
        <begin position="170"/>
        <end position="189"/>
    </location>
</feature>
<dbReference type="InterPro" id="IPR036097">
    <property type="entry name" value="HisK_dim/P_sf"/>
</dbReference>
<evidence type="ECO:0000256" key="10">
    <source>
        <dbReference type="ARBA" id="ARBA00022840"/>
    </source>
</evidence>
<evidence type="ECO:0000256" key="5">
    <source>
        <dbReference type="ARBA" id="ARBA00022553"/>
    </source>
</evidence>
<keyword evidence="6" id="KW-0808">Transferase</keyword>
<organism evidence="18 19">
    <name type="scientific">Enterocloster asparagiformis</name>
    <dbReference type="NCBI Taxonomy" id="333367"/>
    <lineage>
        <taxon>Bacteria</taxon>
        <taxon>Bacillati</taxon>
        <taxon>Bacillota</taxon>
        <taxon>Clostridia</taxon>
        <taxon>Lachnospirales</taxon>
        <taxon>Lachnospiraceae</taxon>
        <taxon>Enterocloster</taxon>
    </lineage>
</organism>
<dbReference type="CDD" id="cd00082">
    <property type="entry name" value="HisKA"/>
    <property type="match status" value="1"/>
</dbReference>
<dbReference type="PANTHER" id="PTHR45528">
    <property type="entry name" value="SENSOR HISTIDINE KINASE CPXA"/>
    <property type="match status" value="1"/>
</dbReference>
<dbReference type="PROSITE" id="PS50885">
    <property type="entry name" value="HAMP"/>
    <property type="match status" value="1"/>
</dbReference>
<evidence type="ECO:0000313" key="19">
    <source>
        <dbReference type="Proteomes" id="UP000283880"/>
    </source>
</evidence>
<dbReference type="InterPro" id="IPR003660">
    <property type="entry name" value="HAMP_dom"/>
</dbReference>
<dbReference type="Gene3D" id="3.30.565.10">
    <property type="entry name" value="Histidine kinase-like ATPase, C-terminal domain"/>
    <property type="match status" value="1"/>
</dbReference>
<dbReference type="CDD" id="cd06225">
    <property type="entry name" value="HAMP"/>
    <property type="match status" value="1"/>
</dbReference>
<accession>A0A413FGH5</accession>
<dbReference type="Proteomes" id="UP000283880">
    <property type="component" value="Unassembled WGS sequence"/>
</dbReference>
<keyword evidence="8" id="KW-0547">Nucleotide-binding</keyword>
<evidence type="ECO:0000256" key="12">
    <source>
        <dbReference type="ARBA" id="ARBA00023012"/>
    </source>
</evidence>
<dbReference type="EMBL" id="QSBM01000006">
    <property type="protein sequence ID" value="RGX29868.1"/>
    <property type="molecule type" value="Genomic_DNA"/>
</dbReference>
<feature type="domain" description="Histidine kinase" evidence="16">
    <location>
        <begin position="258"/>
        <end position="473"/>
    </location>
</feature>
<proteinExistence type="predicted"/>
<comment type="catalytic activity">
    <reaction evidence="1">
        <text>ATP + protein L-histidine = ADP + protein N-phospho-L-histidine.</text>
        <dbReference type="EC" id="2.7.13.3"/>
    </reaction>
</comment>
<evidence type="ECO:0000256" key="14">
    <source>
        <dbReference type="SAM" id="Coils"/>
    </source>
</evidence>
<feature type="domain" description="HAMP" evidence="17">
    <location>
        <begin position="191"/>
        <end position="243"/>
    </location>
</feature>
<dbReference type="Gene3D" id="6.10.340.10">
    <property type="match status" value="1"/>
</dbReference>
<keyword evidence="12" id="KW-0902">Two-component regulatory system</keyword>
<dbReference type="SMART" id="SM00304">
    <property type="entry name" value="HAMP"/>
    <property type="match status" value="1"/>
</dbReference>
<dbReference type="PROSITE" id="PS50109">
    <property type="entry name" value="HIS_KIN"/>
    <property type="match status" value="1"/>
</dbReference>
<name>A0A413FGH5_9FIRM</name>
<sequence>MKLWQRFCLWPLSFFLLIFLGTGVLLIEQNTRQVFELNLNQLSEEQKSITEGLNWYIYTSSVRDSRRGIGKTNGYIREYMENRPRIRGVYYLITEAGENTQEVYSSLELELPVMPLGEVTYTPQYKKLQYGEKHFLRLSSLFTLPYQTYEATCFMDITDFVQNRGRQYRYFFGLFFVTAAVLAVGMYGISRHLTKSVRFLTESIRKIGSGNYTELVEVRGNDEISELAARYNEMAQAVEDKVSALEKTTEEQRRFIDNFSHELRTPLTAVVGYADLLRSADLDPDTSQELGERIFKQGKRIEKLSELMLQLVFLEHHSFELIPCDLREVVMEAETILQPSVQKAQMKLIVQVPGEPVMVRAERELLLTLLGNLTDNARKASNVGDTIRISIRREAGEAIVEIEDEGEGIPEGEQDKVFETFYMVDKVRSRRNDGVGLGLSICSDIVKIHHARLELVSRVKVGTKFTIIFPMLQS</sequence>
<dbReference type="Pfam" id="PF02518">
    <property type="entry name" value="HATPase_c"/>
    <property type="match status" value="1"/>
</dbReference>
<dbReference type="GO" id="GO:0005886">
    <property type="term" value="C:plasma membrane"/>
    <property type="evidence" value="ECO:0007669"/>
    <property type="project" value="UniProtKB-SubCell"/>
</dbReference>
<dbReference type="InterPro" id="IPR003594">
    <property type="entry name" value="HATPase_dom"/>
</dbReference>
<evidence type="ECO:0000259" key="17">
    <source>
        <dbReference type="PROSITE" id="PS50885"/>
    </source>
</evidence>
<evidence type="ECO:0000256" key="2">
    <source>
        <dbReference type="ARBA" id="ARBA00004651"/>
    </source>
</evidence>
<evidence type="ECO:0000259" key="16">
    <source>
        <dbReference type="PROSITE" id="PS50109"/>
    </source>
</evidence>
<dbReference type="OrthoDB" id="9786919at2"/>
<evidence type="ECO:0000256" key="8">
    <source>
        <dbReference type="ARBA" id="ARBA00022741"/>
    </source>
</evidence>
<dbReference type="SMART" id="SM00387">
    <property type="entry name" value="HATPase_c"/>
    <property type="match status" value="1"/>
</dbReference>
<keyword evidence="4" id="KW-1003">Cell membrane</keyword>
<keyword evidence="11 15" id="KW-1133">Transmembrane helix</keyword>
<keyword evidence="9 18" id="KW-0418">Kinase</keyword>
<dbReference type="SUPFAM" id="SSF47384">
    <property type="entry name" value="Homodimeric domain of signal transducing histidine kinase"/>
    <property type="match status" value="1"/>
</dbReference>
<evidence type="ECO:0000256" key="1">
    <source>
        <dbReference type="ARBA" id="ARBA00000085"/>
    </source>
</evidence>
<dbReference type="AlphaFoldDB" id="A0A413FGH5"/>
<dbReference type="GO" id="GO:0005524">
    <property type="term" value="F:ATP binding"/>
    <property type="evidence" value="ECO:0007669"/>
    <property type="project" value="UniProtKB-KW"/>
</dbReference>
<dbReference type="Pfam" id="PF00672">
    <property type="entry name" value="HAMP"/>
    <property type="match status" value="1"/>
</dbReference>
<gene>
    <name evidence="18" type="ORF">DWV29_09100</name>
</gene>
<feature type="coiled-coil region" evidence="14">
    <location>
        <begin position="221"/>
        <end position="248"/>
    </location>
</feature>
<keyword evidence="10" id="KW-0067">ATP-binding</keyword>
<evidence type="ECO:0000313" key="18">
    <source>
        <dbReference type="EMBL" id="RGX29868.1"/>
    </source>
</evidence>
<comment type="subcellular location">
    <subcellularLocation>
        <location evidence="2">Cell membrane</location>
        <topology evidence="2">Multi-pass membrane protein</topology>
    </subcellularLocation>
</comment>
<dbReference type="PRINTS" id="PR00344">
    <property type="entry name" value="BCTRLSENSOR"/>
</dbReference>
<dbReference type="EC" id="2.7.13.3" evidence="3"/>
<evidence type="ECO:0000256" key="6">
    <source>
        <dbReference type="ARBA" id="ARBA00022679"/>
    </source>
</evidence>
<dbReference type="GO" id="GO:0000155">
    <property type="term" value="F:phosphorelay sensor kinase activity"/>
    <property type="evidence" value="ECO:0007669"/>
    <property type="project" value="InterPro"/>
</dbReference>
<dbReference type="InterPro" id="IPR003661">
    <property type="entry name" value="HisK_dim/P_dom"/>
</dbReference>
<keyword evidence="14" id="KW-0175">Coiled coil</keyword>
<dbReference type="PANTHER" id="PTHR45528:SF1">
    <property type="entry name" value="SENSOR HISTIDINE KINASE CPXA"/>
    <property type="match status" value="1"/>
</dbReference>
<evidence type="ECO:0000256" key="3">
    <source>
        <dbReference type="ARBA" id="ARBA00012438"/>
    </source>
</evidence>
<protein>
    <recommendedName>
        <fullName evidence="3">histidine kinase</fullName>
        <ecNumber evidence="3">2.7.13.3</ecNumber>
    </recommendedName>
</protein>
<keyword evidence="13 15" id="KW-0472">Membrane</keyword>
<dbReference type="SUPFAM" id="SSF158472">
    <property type="entry name" value="HAMP domain-like"/>
    <property type="match status" value="1"/>
</dbReference>
<dbReference type="SUPFAM" id="SSF55874">
    <property type="entry name" value="ATPase domain of HSP90 chaperone/DNA topoisomerase II/histidine kinase"/>
    <property type="match status" value="1"/>
</dbReference>
<keyword evidence="7 15" id="KW-0812">Transmembrane</keyword>
<evidence type="ECO:0000256" key="7">
    <source>
        <dbReference type="ARBA" id="ARBA00022692"/>
    </source>
</evidence>
<keyword evidence="5" id="KW-0597">Phosphoprotein</keyword>